<dbReference type="EMBL" id="JBJURJ010000008">
    <property type="protein sequence ID" value="MFM9329427.1"/>
    <property type="molecule type" value="Genomic_DNA"/>
</dbReference>
<accession>A0ACC7P538</accession>
<proteinExistence type="predicted"/>
<keyword evidence="2" id="KW-1185">Reference proteome</keyword>
<reference evidence="1" key="1">
    <citation type="submission" date="2024-12" db="EMBL/GenBank/DDBJ databases">
        <authorList>
            <person name="Wu N."/>
        </authorList>
    </citation>
    <scope>NUCLEOTIDE SEQUENCE</scope>
    <source>
        <strain evidence="1">P15</strain>
    </source>
</reference>
<protein>
    <submittedName>
        <fullName evidence="1">S-layer homology domain-containing protein</fullName>
    </submittedName>
</protein>
<gene>
    <name evidence="1" type="ORF">ACI1P1_14130</name>
</gene>
<sequence length="2137" mass="232362">MCKRLLVLFLCIQIVAAAAPVSPAAAAPTSSAAYRVEITESFSNGFTHPGVGLTKPVLENMRNQVLNGKEPWYSYYKAMIGSAAAAKTVTSSNQSSTNPEVPASTAFNSQGFNQRFIQDGLKAYTQTLMYYITGEELYRANAMHIIRIWSQMDPAQYVYFPDAHIHTGIPLNRMVTAAEILRYSSYQDASLQWTEEDTANFTTNLINPVIETFLHDNNQFMNQHNYPLLGAMAGYIFTGNMERYEEAVEWATVNKTALNQGFNGSIKQLYRLVDTNAATGERLDKPVVQHVEMGRDQAHGAGDLTNSAILARMFLAQNTKVDPVEGTVSEQADAVGYYEFLNDRVLAATDYFWQFMLGYDTPWTPVAHSIRDGEVKGIYYKISDLYKGRTNTALFWDMYYYYTYTKGFNLEEKAPYFHEAFTKRSPSNYYYKGVLTQAWESVDGGGDFWIYIPGEAAAEGAKYLPKEQTNPALVELEERYTAFDSRSETRQEGSASYVRFNTTPSGSNIAVQNLSFADRSSSRLVGLLFRSDGPATLELSTRLGGIPYHTLTLPDTEGLWRYITFDMGINHVSYGQLDTDFSLVYMNVTGNGALVDVDHFNVLAKEQLTPPVFKEGKEDLSIDVFAGASISLDLSASAAGKSLRYTIAELPEEARLDAVTGAFVWQPARAGIYFFTVTAEDGTTLETKNIRIAVAPDRSGAVAAIASLYNPDTPYVTASRLAFESAYEETVKQIGTASNEDFSRQLLALRNAAERLQPLTPLLKDGTMDYSQLVTSTFGTSLPLLVDDNDNTFPVYSLAPYPDLVHILDFGADYKIIADAFAMEGRMNFDDRMAGTTVFGSNDGVTWERLTPGQTEFTADMSVLEVADELKQKPFRMIKIQMIDPQPDVLRGNISNMLELSEFRITGQRQETNNKLESVSLSSPQGINGRIARGDTIRLSFHAKEAISQVAVSILDTAAAAVTTDGGLNWSAELKTTAETPVGNITFRIDYLDQNGGRGDTVYLTTDGSKFYLADNSNEIPNLLQITTLIDSTTGSGRTAAETLKQTGYLFDNLPNTFSDYRINGSGAGSYIIFDFREGNAAVLTGAELLARQDQYYTRLRGAVVQGSNDLATWETLTKAAASTKEWQYIEGISQQAYRYLRIYNSGSWFGNMAEIKFHGAVVSLNQIQSVSIRSEQSVKNRITAGNTVTLDIAAKTTIRDVTAVIQGQAATVHTTDGIHYTAEAVIGPDATEGPVTFSIQYKREDGGAGSPVTATSDSSVLFIADEIGLLSHLAEMTELIDSTTGRTAADTRNQVNRLFDGDAATSSDFRLGSSSGTGGSIIFDFKEGNTVQLSRVELLARQDQYYTRIKGTRVQGSNDLQAWTDLTVQAASTMEWQTFPVSDPVSYRYLRIYNSGAWFGNMAELRLHAKEKHVPVTGVEMSATTLQLTEGEVHPLSAVVTPADATNREIRWESSNTDVAAVDSKGRVTAAAAGTAVISATTADGGFTVRTTVTVIPSTQPVAYLRGVNETAAGGEFDLIYGFTGVTGSVYSTSLAVHYDPSLFSYKGAVPLAEHLSVTGEVYASPGQVRLAAASQGQGYSGSMELLQLRFGALLPSSTVTGTVYLSGTGVTDGAGTWVSLTPGGTHTITVTVPEEPQVIPVTGIELDHGQVSLTAGQTLQFIATITPANATNREVSWTTSNPGTAVVDTTGKVTAVSPGTAIITASSVDGGFQASATVVVTAAPTEPEEEETAPSVPANPVDSGKSEGPAGIVEGKQIIMKAVLDSPSLRIAVHADQLAQAVSYGGNGPIVIKAEPREETEEIRISVPLQGLAVWSEQSPNGLQLDTGFAKLHLTPAFLKNNTGLMEFVIAKADARTLPSGIREKLENGSAIYDMQLTINGIHKSSLDGHEVEVELPYSLKPGQSPSKVILYHIRDDGRLEIVKNAMYQPEAGALTFRPEHFSLYTAAYVNSTFQDLQSVDWAKEAIESLAARGIAEGTGEGLFQPGRNVTRAEFVALLMNALDWQDAAADSTFQDIRKDQWYYSAIAGAQQWGIVEGKPDHTFGPDESITRQDMAVMLQRALQVRKLQPAEPAVTHNPVVFPDQASISSYAQEAIRNLGQYGIVEGMENGAFAPYLHANRAQAAVMMFRVLQIN</sequence>
<organism evidence="1 2">
    <name type="scientific">Paenibacillus mesotrionivorans</name>
    <dbReference type="NCBI Taxonomy" id="3160968"/>
    <lineage>
        <taxon>Bacteria</taxon>
        <taxon>Bacillati</taxon>
        <taxon>Bacillota</taxon>
        <taxon>Bacilli</taxon>
        <taxon>Bacillales</taxon>
        <taxon>Paenibacillaceae</taxon>
        <taxon>Paenibacillus</taxon>
    </lineage>
</organism>
<evidence type="ECO:0000313" key="1">
    <source>
        <dbReference type="EMBL" id="MFM9329427.1"/>
    </source>
</evidence>
<comment type="caution">
    <text evidence="1">The sequence shown here is derived from an EMBL/GenBank/DDBJ whole genome shotgun (WGS) entry which is preliminary data.</text>
</comment>
<evidence type="ECO:0000313" key="2">
    <source>
        <dbReference type="Proteomes" id="UP001631969"/>
    </source>
</evidence>
<dbReference type="Proteomes" id="UP001631969">
    <property type="component" value="Unassembled WGS sequence"/>
</dbReference>
<name>A0ACC7P538_9BACL</name>